<protein>
    <recommendedName>
        <fullName evidence="3">Antitoxin</fullName>
    </recommendedName>
</protein>
<keyword evidence="2" id="KW-1185">Reference proteome</keyword>
<evidence type="ECO:0000313" key="1">
    <source>
        <dbReference type="EMBL" id="WLH14512.1"/>
    </source>
</evidence>
<name>A0ABY9GFY3_9PSED</name>
<evidence type="ECO:0008006" key="3">
    <source>
        <dbReference type="Google" id="ProtNLM"/>
    </source>
</evidence>
<evidence type="ECO:0000313" key="2">
    <source>
        <dbReference type="Proteomes" id="UP001230339"/>
    </source>
</evidence>
<organism evidence="1 2">
    <name type="scientific">Pseudomonas hefeiensis</name>
    <dbReference type="NCBI Taxonomy" id="2738125"/>
    <lineage>
        <taxon>Bacteria</taxon>
        <taxon>Pseudomonadati</taxon>
        <taxon>Pseudomonadota</taxon>
        <taxon>Gammaproteobacteria</taxon>
        <taxon>Pseudomonadales</taxon>
        <taxon>Pseudomonadaceae</taxon>
        <taxon>Pseudomonas</taxon>
    </lineage>
</organism>
<accession>A0ABY9GFY3</accession>
<dbReference type="EMBL" id="CP117449">
    <property type="protein sequence ID" value="WLH14512.1"/>
    <property type="molecule type" value="Genomic_DNA"/>
</dbReference>
<reference evidence="1 2" key="1">
    <citation type="submission" date="2023-02" db="EMBL/GenBank/DDBJ databases">
        <title>Evolution of Hrp T3SS in non-pathogenic Pseudomonas fluorescens.</title>
        <authorList>
            <person name="Liao K."/>
            <person name="Wei H."/>
            <person name="Gu Y."/>
        </authorList>
    </citation>
    <scope>NUCLEOTIDE SEQUENCE [LARGE SCALE GENOMIC DNA]</scope>
    <source>
        <strain evidence="1 2">FP205</strain>
    </source>
</reference>
<gene>
    <name evidence="1" type="ORF">PSH57_09455</name>
</gene>
<sequence>MKREYQPAQHDPSSEEVNFDITRMRKAIEEGQRFVMPEGLPRESFREWMRENANKCRTK</sequence>
<dbReference type="RefSeq" id="WP_256452472.1">
    <property type="nucleotide sequence ID" value="NZ_CP117426.1"/>
</dbReference>
<proteinExistence type="predicted"/>
<dbReference type="Proteomes" id="UP001230339">
    <property type="component" value="Chromosome"/>
</dbReference>